<dbReference type="EMBL" id="SRSD01000008">
    <property type="protein sequence ID" value="KAA0889760.1"/>
    <property type="molecule type" value="Genomic_DNA"/>
</dbReference>
<keyword evidence="11" id="KW-0969">Cilium</keyword>
<evidence type="ECO:0000256" key="6">
    <source>
        <dbReference type="NCBIfam" id="TIGR02488"/>
    </source>
</evidence>
<dbReference type="Pfam" id="PF00460">
    <property type="entry name" value="Flg_bb_rod"/>
    <property type="match status" value="1"/>
</dbReference>
<sequence length="262" mass="27450">MLRALWTAASGMQSQQTNIDVIANNLANVNTTGFKKSRADFQDLIYQSLKTTGSPSTNTTQVPTGIQIGLGTRLAAVTKIFTSGDLTQTGNDLDMAIEGDGFFQIQMPDGTTAYSRAGAFKKDSTGRIVTSDGYPLLPEIVIPTNATKISVGNDGTVSVNQAGQTAPTNVGNIQLAQFANPAGLAAQGKNLFLPTDSSGNATTGTPGQTGLGTISQGFLEMSNVNVASEMVNMIVGQRAYEINSKAVQTGDEMLQTANNMKR</sequence>
<accession>A0A5A9XA27</accession>
<dbReference type="AlphaFoldDB" id="A0A5A9XA27"/>
<dbReference type="Pfam" id="PF22692">
    <property type="entry name" value="LlgE_F_G_D1"/>
    <property type="match status" value="1"/>
</dbReference>
<dbReference type="Pfam" id="PF06429">
    <property type="entry name" value="Flg_bbr_C"/>
    <property type="match status" value="1"/>
</dbReference>
<dbReference type="RefSeq" id="WP_149308306.1">
    <property type="nucleotide sequence ID" value="NZ_SRSD01000008.1"/>
</dbReference>
<feature type="domain" description="Flagellar basal body rod protein N-terminal" evidence="8">
    <location>
        <begin position="7"/>
        <end position="35"/>
    </location>
</feature>
<keyword evidence="12" id="KW-1185">Reference proteome</keyword>
<evidence type="ECO:0000256" key="3">
    <source>
        <dbReference type="ARBA" id="ARBA00017948"/>
    </source>
</evidence>
<dbReference type="Proteomes" id="UP000324298">
    <property type="component" value="Unassembled WGS sequence"/>
</dbReference>
<evidence type="ECO:0000256" key="2">
    <source>
        <dbReference type="ARBA" id="ARBA00009677"/>
    </source>
</evidence>
<dbReference type="NCBIfam" id="TIGR02488">
    <property type="entry name" value="flgG_G_neg"/>
    <property type="match status" value="1"/>
</dbReference>
<evidence type="ECO:0000259" key="8">
    <source>
        <dbReference type="Pfam" id="PF00460"/>
    </source>
</evidence>
<organism evidence="11 12">
    <name type="scientific">Oryzomonas rubra</name>
    <dbReference type="NCBI Taxonomy" id="2509454"/>
    <lineage>
        <taxon>Bacteria</taxon>
        <taxon>Pseudomonadati</taxon>
        <taxon>Thermodesulfobacteriota</taxon>
        <taxon>Desulfuromonadia</taxon>
        <taxon>Geobacterales</taxon>
        <taxon>Geobacteraceae</taxon>
        <taxon>Oryzomonas</taxon>
    </lineage>
</organism>
<keyword evidence="11" id="KW-0282">Flagellum</keyword>
<evidence type="ECO:0000256" key="4">
    <source>
        <dbReference type="ARBA" id="ARBA00023143"/>
    </source>
</evidence>
<dbReference type="GO" id="GO:0071978">
    <property type="term" value="P:bacterial-type flagellum-dependent swarming motility"/>
    <property type="evidence" value="ECO:0007669"/>
    <property type="project" value="TreeGrafter"/>
</dbReference>
<comment type="subunit">
    <text evidence="5">The basal body constitutes a major portion of the flagellar organelle and consists of four rings (L,P,S, and M) mounted on a central rod. The rod consists of about 26 subunits of FlgG in the distal portion, and FlgB, FlgC and FlgF are thought to build up the proximal portion of the rod with about 6 subunits each.</text>
</comment>
<feature type="domain" description="Flagellar basal-body/hook protein C-terminal" evidence="9">
    <location>
        <begin position="216"/>
        <end position="260"/>
    </location>
</feature>
<keyword evidence="11" id="KW-0966">Cell projection</keyword>
<feature type="domain" description="Flagellar hook protein FlgE/F/G-like D1" evidence="10">
    <location>
        <begin position="96"/>
        <end position="159"/>
    </location>
</feature>
<dbReference type="SUPFAM" id="SSF117143">
    <property type="entry name" value="Flagellar hook protein flgE"/>
    <property type="match status" value="1"/>
</dbReference>
<dbReference type="PANTHER" id="PTHR30435:SF19">
    <property type="entry name" value="FLAGELLAR BASAL-BODY ROD PROTEIN FLGG"/>
    <property type="match status" value="1"/>
</dbReference>
<keyword evidence="4 7" id="KW-0975">Bacterial flagellum</keyword>
<reference evidence="11 12" key="1">
    <citation type="submission" date="2019-04" db="EMBL/GenBank/DDBJ databases">
        <title>Geobacter ruber sp. nov., ferric-reducing bacteria isolated from paddy soil.</title>
        <authorList>
            <person name="Xu Z."/>
            <person name="Masuda Y."/>
            <person name="Itoh H."/>
            <person name="Senoo K."/>
        </authorList>
    </citation>
    <scope>NUCLEOTIDE SEQUENCE [LARGE SCALE GENOMIC DNA]</scope>
    <source>
        <strain evidence="11 12">Red88</strain>
    </source>
</reference>
<evidence type="ECO:0000259" key="9">
    <source>
        <dbReference type="Pfam" id="PF06429"/>
    </source>
</evidence>
<dbReference type="PANTHER" id="PTHR30435">
    <property type="entry name" value="FLAGELLAR PROTEIN"/>
    <property type="match status" value="1"/>
</dbReference>
<dbReference type="InterPro" id="IPR020013">
    <property type="entry name" value="Flagellar_FlgE/F/G"/>
</dbReference>
<dbReference type="InterPro" id="IPR053967">
    <property type="entry name" value="LlgE_F_G-like_D1"/>
</dbReference>
<comment type="similarity">
    <text evidence="2 7">Belongs to the flagella basal body rod proteins family.</text>
</comment>
<dbReference type="InterPro" id="IPR012836">
    <property type="entry name" value="FlgF"/>
</dbReference>
<comment type="subcellular location">
    <subcellularLocation>
        <location evidence="1 7">Bacterial flagellum basal body</location>
    </subcellularLocation>
</comment>
<comment type="caution">
    <text evidence="11">The sequence shown here is derived from an EMBL/GenBank/DDBJ whole genome shotgun (WGS) entry which is preliminary data.</text>
</comment>
<evidence type="ECO:0000313" key="11">
    <source>
        <dbReference type="EMBL" id="KAA0889760.1"/>
    </source>
</evidence>
<dbReference type="InterPro" id="IPR012834">
    <property type="entry name" value="FlgG_G_neg"/>
</dbReference>
<evidence type="ECO:0000256" key="7">
    <source>
        <dbReference type="RuleBase" id="RU362116"/>
    </source>
</evidence>
<proteinExistence type="inferred from homology"/>
<dbReference type="NCBIfam" id="TIGR02490">
    <property type="entry name" value="flgF"/>
    <property type="match status" value="1"/>
</dbReference>
<name>A0A5A9XA27_9BACT</name>
<evidence type="ECO:0000259" key="10">
    <source>
        <dbReference type="Pfam" id="PF22692"/>
    </source>
</evidence>
<dbReference type="PROSITE" id="PS00588">
    <property type="entry name" value="FLAGELLA_BB_ROD"/>
    <property type="match status" value="1"/>
</dbReference>
<dbReference type="GO" id="GO:0009426">
    <property type="term" value="C:bacterial-type flagellum basal body, distal rod"/>
    <property type="evidence" value="ECO:0007669"/>
    <property type="project" value="UniProtKB-UniRule"/>
</dbReference>
<evidence type="ECO:0000313" key="12">
    <source>
        <dbReference type="Proteomes" id="UP000324298"/>
    </source>
</evidence>
<dbReference type="InterPro" id="IPR001444">
    <property type="entry name" value="Flag_bb_rod_N"/>
</dbReference>
<dbReference type="InterPro" id="IPR037925">
    <property type="entry name" value="FlgE/F/G-like"/>
</dbReference>
<dbReference type="NCBIfam" id="TIGR03506">
    <property type="entry name" value="FlgEFG_subfam"/>
    <property type="match status" value="2"/>
</dbReference>
<evidence type="ECO:0000256" key="1">
    <source>
        <dbReference type="ARBA" id="ARBA00004117"/>
    </source>
</evidence>
<gene>
    <name evidence="11" type="primary">flgG</name>
    <name evidence="11" type="ORF">ET418_13375</name>
</gene>
<dbReference type="InterPro" id="IPR019776">
    <property type="entry name" value="Flagellar_basal_body_rod_CS"/>
</dbReference>
<protein>
    <recommendedName>
        <fullName evidence="3 6">Flagellar basal-body rod protein FlgG</fullName>
    </recommendedName>
</protein>
<dbReference type="OrthoDB" id="9804559at2"/>
<evidence type="ECO:0000256" key="5">
    <source>
        <dbReference type="ARBA" id="ARBA00025933"/>
    </source>
</evidence>
<dbReference type="InterPro" id="IPR010930">
    <property type="entry name" value="Flg_bb/hook_C_dom"/>
</dbReference>